<keyword evidence="11" id="KW-1185">Reference proteome</keyword>
<comment type="similarity">
    <text evidence="1 8">Belongs to the tannase family.</text>
</comment>
<evidence type="ECO:0000256" key="3">
    <source>
        <dbReference type="ARBA" id="ARBA00022723"/>
    </source>
</evidence>
<keyword evidence="4 8" id="KW-0732">Signal</keyword>
<feature type="signal peptide" evidence="8">
    <location>
        <begin position="1"/>
        <end position="24"/>
    </location>
</feature>
<gene>
    <name evidence="10" type="ORF">BHYA_0039g00430</name>
</gene>
<evidence type="ECO:0000256" key="5">
    <source>
        <dbReference type="ARBA" id="ARBA00022801"/>
    </source>
</evidence>
<keyword evidence="5 8" id="KW-0378">Hydrolase</keyword>
<dbReference type="EC" id="3.1.1.-" evidence="8"/>
<dbReference type="PANTHER" id="PTHR33938:SF16">
    <property type="entry name" value="CARBOXYLIC ESTER HYDROLASE"/>
    <property type="match status" value="1"/>
</dbReference>
<feature type="chain" id="PRO_5021451152" description="Carboxylic ester hydrolase" evidence="8">
    <location>
        <begin position="25"/>
        <end position="583"/>
    </location>
</feature>
<keyword evidence="2" id="KW-0719">Serine esterase</keyword>
<organism evidence="10 11">
    <name type="scientific">Botrytis hyacinthi</name>
    <dbReference type="NCBI Taxonomy" id="278943"/>
    <lineage>
        <taxon>Eukaryota</taxon>
        <taxon>Fungi</taxon>
        <taxon>Dikarya</taxon>
        <taxon>Ascomycota</taxon>
        <taxon>Pezizomycotina</taxon>
        <taxon>Leotiomycetes</taxon>
        <taxon>Helotiales</taxon>
        <taxon>Sclerotiniaceae</taxon>
        <taxon>Botrytis</taxon>
    </lineage>
</organism>
<dbReference type="PANTHER" id="PTHR33938">
    <property type="entry name" value="FERULOYL ESTERASE B-RELATED"/>
    <property type="match status" value="1"/>
</dbReference>
<feature type="region of interest" description="Disordered" evidence="9">
    <location>
        <begin position="308"/>
        <end position="330"/>
    </location>
</feature>
<feature type="compositionally biased region" description="Polar residues" evidence="9">
    <location>
        <begin position="319"/>
        <end position="330"/>
    </location>
</feature>
<evidence type="ECO:0000256" key="9">
    <source>
        <dbReference type="SAM" id="MobiDB-lite"/>
    </source>
</evidence>
<keyword evidence="3" id="KW-0479">Metal-binding</keyword>
<dbReference type="InterPro" id="IPR011118">
    <property type="entry name" value="Tannase/feruloyl_esterase"/>
</dbReference>
<dbReference type="Proteomes" id="UP000297814">
    <property type="component" value="Unassembled WGS sequence"/>
</dbReference>
<comment type="caution">
    <text evidence="10">The sequence shown here is derived from an EMBL/GenBank/DDBJ whole genome shotgun (WGS) entry which is preliminary data.</text>
</comment>
<evidence type="ECO:0000256" key="4">
    <source>
        <dbReference type="ARBA" id="ARBA00022729"/>
    </source>
</evidence>
<evidence type="ECO:0000256" key="7">
    <source>
        <dbReference type="ARBA" id="ARBA00023157"/>
    </source>
</evidence>
<dbReference type="InterPro" id="IPR029058">
    <property type="entry name" value="AB_hydrolase_fold"/>
</dbReference>
<reference evidence="10 11" key="1">
    <citation type="submission" date="2017-12" db="EMBL/GenBank/DDBJ databases">
        <title>Comparative genomics of Botrytis spp.</title>
        <authorList>
            <person name="Valero-Jimenez C.A."/>
            <person name="Tapia P."/>
            <person name="Veloso J."/>
            <person name="Silva-Moreno E."/>
            <person name="Staats M."/>
            <person name="Valdes J.H."/>
            <person name="Van Kan J.A.L."/>
        </authorList>
    </citation>
    <scope>NUCLEOTIDE SEQUENCE [LARGE SCALE GENOMIC DNA]</scope>
    <source>
        <strain evidence="10 11">Bh0001</strain>
    </source>
</reference>
<evidence type="ECO:0000256" key="6">
    <source>
        <dbReference type="ARBA" id="ARBA00022837"/>
    </source>
</evidence>
<name>A0A4Z1GTU5_9HELO</name>
<accession>A0A4Z1GTU5</accession>
<dbReference type="GO" id="GO:0030600">
    <property type="term" value="F:feruloyl esterase activity"/>
    <property type="evidence" value="ECO:0007669"/>
    <property type="project" value="UniProtKB-ARBA"/>
</dbReference>
<evidence type="ECO:0000313" key="10">
    <source>
        <dbReference type="EMBL" id="TGO40326.1"/>
    </source>
</evidence>
<keyword evidence="6" id="KW-0106">Calcium</keyword>
<sequence length="583" mass="63416">MNSVVSSVHRVVLAAVSIADAAQALSLSDVCTTTYARENLPAADFLPGITIDSSSVTTAIITNSTASNDWCITEAISYCNVTIAYSHNGIANDLVHVSFWVPEPDKFRNRYVTTGGSGLSINAGAVSNPTGVIVGAVSGYTDGGFGTFDSSWDEVFLLANDTINWQSVYMMGYQAHWELATLGKEFTKNFFNVSDKVYSYYQACSEGGREGWSQLQRFADLFDGATIGAPALRYGQQQVNHLTAGVTEQTLGYYPSSCEMEKILNLTIAFCDPLDGKTDGVVSRSDLCKLQFNVNSTIGESYYCAASSGSSSGPGKRQVGSTSTTPEQNGTVTAEAAVLVQTLWDGLRDSDRKRAYIYYQPGAEFGDADTTYNSETGKWEVSITGLGGQWVAQFLQLQEVDNLSTLENVTYDALKEWMIYGMQKYGDSLQTTEPDVSAFANAGGKVIHIHGEQDPSIPTASSIHYYESVRSVIFPNMTFDSSTEAIDEFYRLFLVPGGAHCGVSTEQPDGGWPATTLQTMIEWVENGIAPATLNNTGTAAPTLCKWPLRLLWSNNGTSFDCVYDQASWDSWIYDFDAYSTPIY</sequence>
<dbReference type="SUPFAM" id="SSF53474">
    <property type="entry name" value="alpha/beta-Hydrolases"/>
    <property type="match status" value="1"/>
</dbReference>
<dbReference type="EMBL" id="PQXK01000039">
    <property type="protein sequence ID" value="TGO40326.1"/>
    <property type="molecule type" value="Genomic_DNA"/>
</dbReference>
<proteinExistence type="inferred from homology"/>
<protein>
    <recommendedName>
        <fullName evidence="8">Carboxylic ester hydrolase</fullName>
        <ecNumber evidence="8">3.1.1.-</ecNumber>
    </recommendedName>
</protein>
<evidence type="ECO:0000256" key="8">
    <source>
        <dbReference type="RuleBase" id="RU361238"/>
    </source>
</evidence>
<evidence type="ECO:0000313" key="11">
    <source>
        <dbReference type="Proteomes" id="UP000297814"/>
    </source>
</evidence>
<dbReference type="AlphaFoldDB" id="A0A4Z1GTU5"/>
<dbReference type="GO" id="GO:0046872">
    <property type="term" value="F:metal ion binding"/>
    <property type="evidence" value="ECO:0007669"/>
    <property type="project" value="UniProtKB-KW"/>
</dbReference>
<evidence type="ECO:0000256" key="1">
    <source>
        <dbReference type="ARBA" id="ARBA00006249"/>
    </source>
</evidence>
<dbReference type="Pfam" id="PF07519">
    <property type="entry name" value="Tannase"/>
    <property type="match status" value="1"/>
</dbReference>
<keyword evidence="7" id="KW-1015">Disulfide bond</keyword>
<evidence type="ECO:0000256" key="2">
    <source>
        <dbReference type="ARBA" id="ARBA00022487"/>
    </source>
</evidence>